<organism evidence="7 8">
    <name type="scientific">Brevundimonas goettingensis</name>
    <dbReference type="NCBI Taxonomy" id="2774190"/>
    <lineage>
        <taxon>Bacteria</taxon>
        <taxon>Pseudomonadati</taxon>
        <taxon>Pseudomonadota</taxon>
        <taxon>Alphaproteobacteria</taxon>
        <taxon>Caulobacterales</taxon>
        <taxon>Caulobacteraceae</taxon>
        <taxon>Brevundimonas</taxon>
    </lineage>
</organism>
<dbReference type="Proteomes" id="UP000663918">
    <property type="component" value="Chromosome"/>
</dbReference>
<dbReference type="NCBIfam" id="TIGR02937">
    <property type="entry name" value="sigma70-ECF"/>
    <property type="match status" value="1"/>
</dbReference>
<dbReference type="InterPro" id="IPR014284">
    <property type="entry name" value="RNA_pol_sigma-70_dom"/>
</dbReference>
<evidence type="ECO:0000256" key="3">
    <source>
        <dbReference type="ARBA" id="ARBA00023082"/>
    </source>
</evidence>
<feature type="domain" description="RNA polymerase sigma factor 70 region 4 type 2" evidence="5">
    <location>
        <begin position="149"/>
        <end position="198"/>
    </location>
</feature>
<dbReference type="PANTHER" id="PTHR43133:SF25">
    <property type="entry name" value="RNA POLYMERASE SIGMA FACTOR RFAY-RELATED"/>
    <property type="match status" value="1"/>
</dbReference>
<evidence type="ECO:0000259" key="6">
    <source>
        <dbReference type="Pfam" id="PF22029"/>
    </source>
</evidence>
<dbReference type="InterPro" id="IPR013249">
    <property type="entry name" value="RNA_pol_sigma70_r4_t2"/>
</dbReference>
<keyword evidence="3" id="KW-0731">Sigma factor</keyword>
<evidence type="ECO:0000259" key="5">
    <source>
        <dbReference type="Pfam" id="PF08281"/>
    </source>
</evidence>
<dbReference type="Pfam" id="PF22029">
    <property type="entry name" value="PhyR_sigma2"/>
    <property type="match status" value="1"/>
</dbReference>
<keyword evidence="8" id="KW-1185">Reference proteome</keyword>
<dbReference type="GO" id="GO:0006352">
    <property type="term" value="P:DNA-templated transcription initiation"/>
    <property type="evidence" value="ECO:0007669"/>
    <property type="project" value="InterPro"/>
</dbReference>
<keyword evidence="4" id="KW-0804">Transcription</keyword>
<dbReference type="InterPro" id="IPR013325">
    <property type="entry name" value="RNA_pol_sigma_r2"/>
</dbReference>
<dbReference type="InterPro" id="IPR036388">
    <property type="entry name" value="WH-like_DNA-bd_sf"/>
</dbReference>
<evidence type="ECO:0000313" key="7">
    <source>
        <dbReference type="EMBL" id="QTC91675.1"/>
    </source>
</evidence>
<gene>
    <name evidence="7" type="ORF">IFJ75_01690</name>
</gene>
<dbReference type="Gene3D" id="1.10.10.10">
    <property type="entry name" value="Winged helix-like DNA-binding domain superfamily/Winged helix DNA-binding domain"/>
    <property type="match status" value="1"/>
</dbReference>
<dbReference type="KEGG" id="bgoe:IFJ75_01690"/>
<evidence type="ECO:0000256" key="1">
    <source>
        <dbReference type="ARBA" id="ARBA00010641"/>
    </source>
</evidence>
<dbReference type="EMBL" id="CP062222">
    <property type="protein sequence ID" value="QTC91675.1"/>
    <property type="molecule type" value="Genomic_DNA"/>
</dbReference>
<dbReference type="SUPFAM" id="SSF88946">
    <property type="entry name" value="Sigma2 domain of RNA polymerase sigma factors"/>
    <property type="match status" value="1"/>
</dbReference>
<dbReference type="CDD" id="cd06171">
    <property type="entry name" value="Sigma70_r4"/>
    <property type="match status" value="1"/>
</dbReference>
<reference evidence="7" key="1">
    <citation type="submission" date="2020-09" db="EMBL/GenBank/DDBJ databases">
        <title>Brevundimonas sp. LVF2 isolated from a puddle in Goettingen, Germany.</title>
        <authorList>
            <person name="Friedrich I."/>
            <person name="Klassen A."/>
            <person name="Hannes N."/>
            <person name="Schneider D."/>
            <person name="Hertel R."/>
            <person name="Daniel R."/>
        </authorList>
    </citation>
    <scope>NUCLEOTIDE SEQUENCE</scope>
    <source>
        <strain evidence="7">LVF2</strain>
    </source>
</reference>
<dbReference type="InterPro" id="IPR013324">
    <property type="entry name" value="RNA_pol_sigma_r3/r4-like"/>
</dbReference>
<accession>A0A975GYK3</accession>
<dbReference type="InterPro" id="IPR039425">
    <property type="entry name" value="RNA_pol_sigma-70-like"/>
</dbReference>
<evidence type="ECO:0000256" key="4">
    <source>
        <dbReference type="ARBA" id="ARBA00023163"/>
    </source>
</evidence>
<dbReference type="PANTHER" id="PTHR43133">
    <property type="entry name" value="RNA POLYMERASE ECF-TYPE SIGMA FACTO"/>
    <property type="match status" value="1"/>
</dbReference>
<evidence type="ECO:0000256" key="2">
    <source>
        <dbReference type="ARBA" id="ARBA00023015"/>
    </source>
</evidence>
<proteinExistence type="inferred from homology"/>
<keyword evidence="2" id="KW-0805">Transcription regulation</keyword>
<dbReference type="AlphaFoldDB" id="A0A975GYK3"/>
<feature type="domain" description="PhyR sigma2" evidence="6">
    <location>
        <begin position="52"/>
        <end position="103"/>
    </location>
</feature>
<evidence type="ECO:0000313" key="8">
    <source>
        <dbReference type="Proteomes" id="UP000663918"/>
    </source>
</evidence>
<dbReference type="Gene3D" id="1.10.1740.10">
    <property type="match status" value="1"/>
</dbReference>
<dbReference type="InterPro" id="IPR053866">
    <property type="entry name" value="PhyR_sigma2"/>
</dbReference>
<comment type="similarity">
    <text evidence="1">Belongs to the sigma-70 factor family. ECF subfamily.</text>
</comment>
<protein>
    <submittedName>
        <fullName evidence="7">RNA polymerase sigma factor</fullName>
    </submittedName>
</protein>
<name>A0A975GYK3_9CAUL</name>
<dbReference type="SUPFAM" id="SSF88659">
    <property type="entry name" value="Sigma3 and sigma4 domains of RNA polymerase sigma factors"/>
    <property type="match status" value="1"/>
</dbReference>
<dbReference type="GO" id="GO:0003677">
    <property type="term" value="F:DNA binding"/>
    <property type="evidence" value="ECO:0007669"/>
    <property type="project" value="InterPro"/>
</dbReference>
<dbReference type="GO" id="GO:0016987">
    <property type="term" value="F:sigma factor activity"/>
    <property type="evidence" value="ECO:0007669"/>
    <property type="project" value="UniProtKB-KW"/>
</dbReference>
<dbReference type="Pfam" id="PF08281">
    <property type="entry name" value="Sigma70_r4_2"/>
    <property type="match status" value="1"/>
</dbReference>
<sequence length="209" mass="22805">MVVAPCPLSESHWRGGGNDGISILRDETSEPGRFIPHDRGTPLDAFQTGLVELLPRLRRFARALVGSDADAQDLVQETIERALSKRSGFREGTRLDSWTFTIMRRIFIDQGRSRTRWGKVVSPEDDFTAAVPDAAMAGEGLRLDALAARGAILALPEEQRLAVALVLIDGLSYAEAARVLDVPEGTLTSRLVRGRQTLIQTLTEQGVSA</sequence>